<sequence>MGQASLEWWANREICLEKYGIDITVTADEVGTWQATGRHANLLDTTQREGWDFLMEMDPHFAVVCPGEDNSGILVRVFETEDGTLTLMEVPNGHGSVNITFDLT</sequence>
<keyword evidence="2" id="KW-1185">Reference proteome</keyword>
<reference evidence="1 2" key="1">
    <citation type="submission" date="2024-10" db="EMBL/GenBank/DDBJ databases">
        <title>The Natural Products Discovery Center: Release of the First 8490 Sequenced Strains for Exploring Actinobacteria Biosynthetic Diversity.</title>
        <authorList>
            <person name="Kalkreuter E."/>
            <person name="Kautsar S.A."/>
            <person name="Yang D."/>
            <person name="Bader C.D."/>
            <person name="Teijaro C.N."/>
            <person name="Fluegel L."/>
            <person name="Davis C.M."/>
            <person name="Simpson J.R."/>
            <person name="Lauterbach L."/>
            <person name="Steele A.D."/>
            <person name="Gui C."/>
            <person name="Meng S."/>
            <person name="Li G."/>
            <person name="Viehrig K."/>
            <person name="Ye F."/>
            <person name="Su P."/>
            <person name="Kiefer A.F."/>
            <person name="Nichols A."/>
            <person name="Cepeda A.J."/>
            <person name="Yan W."/>
            <person name="Fan B."/>
            <person name="Jiang Y."/>
            <person name="Adhikari A."/>
            <person name="Zheng C.-J."/>
            <person name="Schuster L."/>
            <person name="Cowan T.M."/>
            <person name="Smanski M.J."/>
            <person name="Chevrette M.G."/>
            <person name="De Carvalho L.P.S."/>
            <person name="Shen B."/>
        </authorList>
    </citation>
    <scope>NUCLEOTIDE SEQUENCE [LARGE SCALE GENOMIC DNA]</scope>
    <source>
        <strain evidence="1 2">NPDC012605</strain>
    </source>
</reference>
<dbReference type="EMBL" id="JBIBDZ010000011">
    <property type="protein sequence ID" value="MFF5922665.1"/>
    <property type="molecule type" value="Genomic_DNA"/>
</dbReference>
<organism evidence="1 2">
    <name type="scientific">Streptomyces flavochromogenes</name>
    <dbReference type="NCBI Taxonomy" id="68199"/>
    <lineage>
        <taxon>Bacteria</taxon>
        <taxon>Bacillati</taxon>
        <taxon>Actinomycetota</taxon>
        <taxon>Actinomycetes</taxon>
        <taxon>Kitasatosporales</taxon>
        <taxon>Streptomycetaceae</taxon>
        <taxon>Streptomyces</taxon>
    </lineage>
</organism>
<name>A0ABW6XYS4_9ACTN</name>
<evidence type="ECO:0000313" key="2">
    <source>
        <dbReference type="Proteomes" id="UP001602370"/>
    </source>
</evidence>
<dbReference type="Proteomes" id="UP001602370">
    <property type="component" value="Unassembled WGS sequence"/>
</dbReference>
<proteinExistence type="predicted"/>
<comment type="caution">
    <text evidence="1">The sequence shown here is derived from an EMBL/GenBank/DDBJ whole genome shotgun (WGS) entry which is preliminary data.</text>
</comment>
<accession>A0ABW6XYS4</accession>
<evidence type="ECO:0000313" key="1">
    <source>
        <dbReference type="EMBL" id="MFF5922665.1"/>
    </source>
</evidence>
<protein>
    <submittedName>
        <fullName evidence="1">Uncharacterized protein</fullName>
    </submittedName>
</protein>
<dbReference type="RefSeq" id="WP_388310022.1">
    <property type="nucleotide sequence ID" value="NZ_JBIBDZ010000011.1"/>
</dbReference>
<gene>
    <name evidence="1" type="ORF">ACFY8C_30695</name>
</gene>